<dbReference type="PROSITE" id="PS51471">
    <property type="entry name" value="FE2OG_OXY"/>
    <property type="match status" value="1"/>
</dbReference>
<dbReference type="PANTHER" id="PTHR41677:SF1">
    <property type="entry name" value="FE2OG DIOXYGENASE DOMAIN-CONTAINING PROTEIN"/>
    <property type="match status" value="1"/>
</dbReference>
<sequence>MFANTTAQQKPASTATTKAPVFLNEPHNLSSAHAAPYVRDNQHQFVPERHLAIQLPRCVYDEDFNEVSLATQQPVTNFAASQPFQLLSAEGVKLLNAIVEDHKTHPLVAQSNARAPLFLRGLGFASAFVNGMAESPVIGDAVSRLSGDALVSHPLIMNQGHVNYGMKTGKVVDAWHADSVDYVLVVMLSDPKNYAGGELQIVKTNNVENGVAMIESERLTPQDVLTVRFERAGQAILLRGSKHIHRVMPVTEGGPRLSCILSFTTRNVFAPDLTRYGTFKNDTFAHVEFARHKAWRAQGFLNHLKARALAGTTVGDVVQDLAAAKAELEQAIALITGAADDEMPFYDEAKNKFVKRAKQVQCRL</sequence>
<evidence type="ECO:0000313" key="4">
    <source>
        <dbReference type="Proteomes" id="UP001146120"/>
    </source>
</evidence>
<reference evidence="3" key="2">
    <citation type="journal article" date="2023" name="Microbiol Resour">
        <title>Decontamination and Annotation of the Draft Genome Sequence of the Oomycete Lagenidium giganteum ARSEF 373.</title>
        <authorList>
            <person name="Morgan W.R."/>
            <person name="Tartar A."/>
        </authorList>
    </citation>
    <scope>NUCLEOTIDE SEQUENCE</scope>
    <source>
        <strain evidence="3">ARSEF 373</strain>
    </source>
</reference>
<evidence type="ECO:0000313" key="3">
    <source>
        <dbReference type="EMBL" id="DBA00998.1"/>
    </source>
</evidence>
<dbReference type="Proteomes" id="UP001146120">
    <property type="component" value="Unassembled WGS sequence"/>
</dbReference>
<comment type="caution">
    <text evidence="3">The sequence shown here is derived from an EMBL/GenBank/DDBJ whole genome shotgun (WGS) entry which is preliminary data.</text>
</comment>
<keyword evidence="1" id="KW-0408">Iron</keyword>
<accession>A0AAV2Z1Y9</accession>
<evidence type="ECO:0000256" key="1">
    <source>
        <dbReference type="RuleBase" id="RU003682"/>
    </source>
</evidence>
<dbReference type="EMBL" id="DAKRPA010000055">
    <property type="protein sequence ID" value="DBA00998.1"/>
    <property type="molecule type" value="Genomic_DNA"/>
</dbReference>
<reference evidence="3" key="1">
    <citation type="submission" date="2022-11" db="EMBL/GenBank/DDBJ databases">
        <authorList>
            <person name="Morgan W.R."/>
            <person name="Tartar A."/>
        </authorList>
    </citation>
    <scope>NUCLEOTIDE SEQUENCE</scope>
    <source>
        <strain evidence="3">ARSEF 373</strain>
    </source>
</reference>
<dbReference type="InterPro" id="IPR005123">
    <property type="entry name" value="Oxoglu/Fe-dep_dioxygenase_dom"/>
</dbReference>
<dbReference type="GO" id="GO:0016491">
    <property type="term" value="F:oxidoreductase activity"/>
    <property type="evidence" value="ECO:0007669"/>
    <property type="project" value="UniProtKB-KW"/>
</dbReference>
<comment type="similarity">
    <text evidence="1">Belongs to the iron/ascorbate-dependent oxidoreductase family.</text>
</comment>
<dbReference type="Gene3D" id="2.60.120.620">
    <property type="entry name" value="q2cbj1_9rhob like domain"/>
    <property type="match status" value="1"/>
</dbReference>
<dbReference type="GO" id="GO:0046872">
    <property type="term" value="F:metal ion binding"/>
    <property type="evidence" value="ECO:0007669"/>
    <property type="project" value="UniProtKB-KW"/>
</dbReference>
<protein>
    <recommendedName>
        <fullName evidence="2">Fe2OG dioxygenase domain-containing protein</fullName>
    </recommendedName>
</protein>
<organism evidence="3 4">
    <name type="scientific">Lagenidium giganteum</name>
    <dbReference type="NCBI Taxonomy" id="4803"/>
    <lineage>
        <taxon>Eukaryota</taxon>
        <taxon>Sar</taxon>
        <taxon>Stramenopiles</taxon>
        <taxon>Oomycota</taxon>
        <taxon>Peronosporomycetes</taxon>
        <taxon>Pythiales</taxon>
        <taxon>Pythiaceae</taxon>
    </lineage>
</organism>
<name>A0AAV2Z1Y9_9STRA</name>
<gene>
    <name evidence="3" type="ORF">N0F65_006259</name>
</gene>
<proteinExistence type="inferred from homology"/>
<keyword evidence="1" id="KW-0479">Metal-binding</keyword>
<evidence type="ECO:0000259" key="2">
    <source>
        <dbReference type="PROSITE" id="PS51471"/>
    </source>
</evidence>
<dbReference type="Pfam" id="PF23169">
    <property type="entry name" value="HalD"/>
    <property type="match status" value="1"/>
</dbReference>
<dbReference type="AlphaFoldDB" id="A0AAV2Z1Y9"/>
<dbReference type="InterPro" id="IPR056470">
    <property type="entry name" value="BesD/HalB-like"/>
</dbReference>
<keyword evidence="1" id="KW-0560">Oxidoreductase</keyword>
<dbReference type="PANTHER" id="PTHR41677">
    <property type="entry name" value="YALI0B19030P"/>
    <property type="match status" value="1"/>
</dbReference>
<keyword evidence="4" id="KW-1185">Reference proteome</keyword>
<feature type="domain" description="Fe2OG dioxygenase" evidence="2">
    <location>
        <begin position="151"/>
        <end position="269"/>
    </location>
</feature>